<accession>A0ABY6NZ26</accession>
<proteinExistence type="predicted"/>
<dbReference type="SUPFAM" id="SSF89392">
    <property type="entry name" value="Prokaryotic lipoproteins and lipoprotein localization factors"/>
    <property type="match status" value="1"/>
</dbReference>
<feature type="region of interest" description="Disordered" evidence="1">
    <location>
        <begin position="259"/>
        <end position="282"/>
    </location>
</feature>
<organism evidence="3 4">
    <name type="scientific">Rhodococcus antarcticus</name>
    <dbReference type="NCBI Taxonomy" id="2987751"/>
    <lineage>
        <taxon>Bacteria</taxon>
        <taxon>Bacillati</taxon>
        <taxon>Actinomycetota</taxon>
        <taxon>Actinomycetes</taxon>
        <taxon>Mycobacteriales</taxon>
        <taxon>Nocardiaceae</taxon>
        <taxon>Rhodococcus</taxon>
    </lineage>
</organism>
<reference evidence="3" key="1">
    <citation type="submission" date="2022-10" db="EMBL/GenBank/DDBJ databases">
        <title>Rhodococcus sp.75.</title>
        <authorList>
            <person name="Sun M."/>
        </authorList>
    </citation>
    <scope>NUCLEOTIDE SEQUENCE</scope>
    <source>
        <strain evidence="3">75</strain>
    </source>
</reference>
<feature type="signal peptide" evidence="2">
    <location>
        <begin position="1"/>
        <end position="30"/>
    </location>
</feature>
<evidence type="ECO:0000256" key="1">
    <source>
        <dbReference type="SAM" id="MobiDB-lite"/>
    </source>
</evidence>
<dbReference type="Gene3D" id="2.50.20.10">
    <property type="entry name" value="Lipoprotein localisation LolA/LolB/LppX"/>
    <property type="match status" value="1"/>
</dbReference>
<keyword evidence="4" id="KW-1185">Reference proteome</keyword>
<feature type="chain" id="PRO_5045858354" description="Outer membrane lipoprotein-sorting protein" evidence="2">
    <location>
        <begin position="31"/>
        <end position="347"/>
    </location>
</feature>
<dbReference type="RefSeq" id="WP_265382744.1">
    <property type="nucleotide sequence ID" value="NZ_CP110615.1"/>
</dbReference>
<gene>
    <name evidence="3" type="ORF">RHODO2019_16170</name>
</gene>
<dbReference type="PANTHER" id="PTHR37507">
    <property type="entry name" value="SPORULATION PROTEIN YDCC"/>
    <property type="match status" value="1"/>
</dbReference>
<feature type="compositionally biased region" description="Low complexity" evidence="1">
    <location>
        <begin position="269"/>
        <end position="282"/>
    </location>
</feature>
<dbReference type="InterPro" id="IPR052944">
    <property type="entry name" value="Sporulation_related"/>
</dbReference>
<dbReference type="InterPro" id="IPR029046">
    <property type="entry name" value="LolA/LolB/LppX"/>
</dbReference>
<sequence length="347" mass="34720">MTQSRRLRWAVPAVVAVTVAGAVLATSAAADPTPAGLAPRTAAELLADLAAPTTDALSGTVTETADLGLPELPGSAAGSLGPLTLISGTHTLRVWADGPSRSRVALQGQLAEYDVVRSGRDVWTWSSEKSGAAHLVLPERTTAPPLPVDVLGTPAQAAAAALAAVDPSTAVTVDDAVTVAGRAARQLVLTPRGSGSLVGSVRIAVDASTNVPLRVQVFAAADTTTPALEVGFSDISYSTPDAALFTFTPPAGSTVTEIAAPAAPPGPTSGPRGPRPTVTGTGWTSVVELSGVDVAALTQGRPQLLDQLTTRVAKGRVLSTALVSVLLTDDGRVLAGAVPPAALEAAA</sequence>
<evidence type="ECO:0000313" key="3">
    <source>
        <dbReference type="EMBL" id="UZJ24637.1"/>
    </source>
</evidence>
<name>A0ABY6NZ26_9NOCA</name>
<evidence type="ECO:0000313" key="4">
    <source>
        <dbReference type="Proteomes" id="UP001164965"/>
    </source>
</evidence>
<dbReference type="EMBL" id="CP110615">
    <property type="protein sequence ID" value="UZJ24637.1"/>
    <property type="molecule type" value="Genomic_DNA"/>
</dbReference>
<evidence type="ECO:0000256" key="2">
    <source>
        <dbReference type="SAM" id="SignalP"/>
    </source>
</evidence>
<protein>
    <recommendedName>
        <fullName evidence="5">Outer membrane lipoprotein-sorting protein</fullName>
    </recommendedName>
</protein>
<dbReference type="PANTHER" id="PTHR37507:SF2">
    <property type="entry name" value="SPORULATION PROTEIN YDCC"/>
    <property type="match status" value="1"/>
</dbReference>
<keyword evidence="2" id="KW-0732">Signal</keyword>
<evidence type="ECO:0008006" key="5">
    <source>
        <dbReference type="Google" id="ProtNLM"/>
    </source>
</evidence>
<dbReference type="Proteomes" id="UP001164965">
    <property type="component" value="Chromosome"/>
</dbReference>